<evidence type="ECO:0008006" key="15">
    <source>
        <dbReference type="Google" id="ProtNLM"/>
    </source>
</evidence>
<feature type="transmembrane region" description="Helical" evidence="12">
    <location>
        <begin position="16"/>
        <end position="38"/>
    </location>
</feature>
<gene>
    <name evidence="13" type="ORF">Taro_048802</name>
</gene>
<organism evidence="13 14">
    <name type="scientific">Colocasia esculenta</name>
    <name type="common">Wild taro</name>
    <name type="synonym">Arum esculentum</name>
    <dbReference type="NCBI Taxonomy" id="4460"/>
    <lineage>
        <taxon>Eukaryota</taxon>
        <taxon>Viridiplantae</taxon>
        <taxon>Streptophyta</taxon>
        <taxon>Embryophyta</taxon>
        <taxon>Tracheophyta</taxon>
        <taxon>Spermatophyta</taxon>
        <taxon>Magnoliopsida</taxon>
        <taxon>Liliopsida</taxon>
        <taxon>Araceae</taxon>
        <taxon>Aroideae</taxon>
        <taxon>Colocasieae</taxon>
        <taxon>Colocasia</taxon>
    </lineage>
</organism>
<dbReference type="SUPFAM" id="SSF48264">
    <property type="entry name" value="Cytochrome P450"/>
    <property type="match status" value="1"/>
</dbReference>
<dbReference type="GO" id="GO:0020037">
    <property type="term" value="F:heme binding"/>
    <property type="evidence" value="ECO:0007669"/>
    <property type="project" value="InterPro"/>
</dbReference>
<evidence type="ECO:0000256" key="4">
    <source>
        <dbReference type="ARBA" id="ARBA00022692"/>
    </source>
</evidence>
<keyword evidence="4 12" id="KW-0812">Transmembrane</keyword>
<dbReference type="InterPro" id="IPR017972">
    <property type="entry name" value="Cyt_P450_CS"/>
</dbReference>
<dbReference type="InterPro" id="IPR002401">
    <property type="entry name" value="Cyt_P450_E_grp-I"/>
</dbReference>
<dbReference type="Proteomes" id="UP000652761">
    <property type="component" value="Unassembled WGS sequence"/>
</dbReference>
<evidence type="ECO:0000256" key="2">
    <source>
        <dbReference type="ARBA" id="ARBA00004370"/>
    </source>
</evidence>
<dbReference type="AlphaFoldDB" id="A0A843X992"/>
<evidence type="ECO:0000256" key="3">
    <source>
        <dbReference type="ARBA" id="ARBA00022617"/>
    </source>
</evidence>
<evidence type="ECO:0000256" key="9">
    <source>
        <dbReference type="ARBA" id="ARBA00023136"/>
    </source>
</evidence>
<protein>
    <recommendedName>
        <fullName evidence="15">Cytochrome P450</fullName>
    </recommendedName>
</protein>
<dbReference type="EMBL" id="NMUH01006711">
    <property type="protein sequence ID" value="MQM15848.1"/>
    <property type="molecule type" value="Genomic_DNA"/>
</dbReference>
<accession>A0A843X992</accession>
<keyword evidence="7 11" id="KW-0560">Oxidoreductase</keyword>
<proteinExistence type="inferred from homology"/>
<keyword evidence="8 10" id="KW-0408">Iron</keyword>
<evidence type="ECO:0000256" key="1">
    <source>
        <dbReference type="ARBA" id="ARBA00001971"/>
    </source>
</evidence>
<dbReference type="OrthoDB" id="2789670at2759"/>
<comment type="cofactor">
    <cofactor evidence="1 10">
        <name>heme</name>
        <dbReference type="ChEBI" id="CHEBI:30413"/>
    </cofactor>
</comment>
<dbReference type="PRINTS" id="PR00463">
    <property type="entry name" value="EP450I"/>
</dbReference>
<dbReference type="InterPro" id="IPR001128">
    <property type="entry name" value="Cyt_P450"/>
</dbReference>
<feature type="binding site" description="axial binding residue" evidence="10">
    <location>
        <position position="480"/>
    </location>
    <ligand>
        <name>heme</name>
        <dbReference type="ChEBI" id="CHEBI:30413"/>
    </ligand>
    <ligandPart>
        <name>Fe</name>
        <dbReference type="ChEBI" id="CHEBI:18248"/>
    </ligandPart>
</feature>
<keyword evidence="14" id="KW-1185">Reference proteome</keyword>
<evidence type="ECO:0000256" key="5">
    <source>
        <dbReference type="ARBA" id="ARBA00022723"/>
    </source>
</evidence>
<dbReference type="PANTHER" id="PTHR47947">
    <property type="entry name" value="CYTOCHROME P450 82C3-RELATED"/>
    <property type="match status" value="1"/>
</dbReference>
<dbReference type="GO" id="GO:0005506">
    <property type="term" value="F:iron ion binding"/>
    <property type="evidence" value="ECO:0007669"/>
    <property type="project" value="InterPro"/>
</dbReference>
<evidence type="ECO:0000256" key="10">
    <source>
        <dbReference type="PIRSR" id="PIRSR602401-1"/>
    </source>
</evidence>
<dbReference type="GO" id="GO:0004497">
    <property type="term" value="F:monooxygenase activity"/>
    <property type="evidence" value="ECO:0007669"/>
    <property type="project" value="UniProtKB-KW"/>
</dbReference>
<dbReference type="PRINTS" id="PR00385">
    <property type="entry name" value="P450"/>
</dbReference>
<evidence type="ECO:0000256" key="12">
    <source>
        <dbReference type="SAM" id="Phobius"/>
    </source>
</evidence>
<dbReference type="SMR" id="A0A843X992"/>
<dbReference type="Gene3D" id="1.10.630.10">
    <property type="entry name" value="Cytochrome P450"/>
    <property type="match status" value="1"/>
</dbReference>
<keyword evidence="9 12" id="KW-0472">Membrane</keyword>
<dbReference type="CDD" id="cd20654">
    <property type="entry name" value="CYP82"/>
    <property type="match status" value="1"/>
</dbReference>
<dbReference type="GO" id="GO:0016705">
    <property type="term" value="F:oxidoreductase activity, acting on paired donors, with incorporation or reduction of molecular oxygen"/>
    <property type="evidence" value="ECO:0007669"/>
    <property type="project" value="InterPro"/>
</dbReference>
<keyword evidence="5 10" id="KW-0479">Metal-binding</keyword>
<dbReference type="GO" id="GO:0016020">
    <property type="term" value="C:membrane"/>
    <property type="evidence" value="ECO:0007669"/>
    <property type="project" value="UniProtKB-SubCell"/>
</dbReference>
<sequence length="543" mass="60664">MKDPTFPQPTAAPMDLLLTCQCLSGLLALVLLAGSLWLPRPRDGGKKGEEPRMPPEPAGAWPVVGHFPLLMRGKEIAARTLGRMADKYGPVFMLRLGAHRTLVISSQEAARDCFTTWDRVFATRPRSTAGKHLAYDHSMIGFAPYGPTWREMRKMATVELLSPGRLEKLRHVRATEVDMRISELHQLCEDGGGRPKVVDMGRWFMDTTFNIIVRMVVGKRYSSGGGEGEQMRRFQKVLAELLYLMGMFVPSDAVPWLEWLDLQGYIKAMKKTFKELDAVLVTWIEEHRKKRREKPDKDKSDQDFIDVMLSAMEGLDLAGLDPNTLIKATSGAIVIAGTDTSAGTMTWALALLLNHRRVLDKVRQEIDLHVGAARNVEEKDIPNLVYLHAVVKETTRLYPVAPLSLPHEATADCRVGGYHVPAGTRLLTNLWRLHRDPRVWGPDTEEFRPERFLDGEEVAGVDVRGKQFQFLPFGSGRRMCPGLTLALQTMQLTLARLIHGFELGTAGGAPVDMGEGLGVTLNKAAPLEVLITPRLPLHLYHHQ</sequence>
<evidence type="ECO:0000256" key="7">
    <source>
        <dbReference type="ARBA" id="ARBA00023002"/>
    </source>
</evidence>
<dbReference type="PROSITE" id="PS00086">
    <property type="entry name" value="CYTOCHROME_P450"/>
    <property type="match status" value="1"/>
</dbReference>
<dbReference type="FunFam" id="1.10.630.10:FF:000026">
    <property type="entry name" value="Cytochrome P450 82C4"/>
    <property type="match status" value="1"/>
</dbReference>
<comment type="similarity">
    <text evidence="11">Belongs to the cytochrome P450 family.</text>
</comment>
<reference evidence="13" key="1">
    <citation type="submission" date="2017-07" db="EMBL/GenBank/DDBJ databases">
        <title>Taro Niue Genome Assembly and Annotation.</title>
        <authorList>
            <person name="Atibalentja N."/>
            <person name="Keating K."/>
            <person name="Fields C.J."/>
        </authorList>
    </citation>
    <scope>NUCLEOTIDE SEQUENCE</scope>
    <source>
        <strain evidence="13">Niue_2</strain>
        <tissue evidence="13">Leaf</tissue>
    </source>
</reference>
<evidence type="ECO:0000256" key="11">
    <source>
        <dbReference type="RuleBase" id="RU000461"/>
    </source>
</evidence>
<dbReference type="InterPro" id="IPR050651">
    <property type="entry name" value="Plant_Cytochrome_P450_Monoox"/>
</dbReference>
<evidence type="ECO:0000313" key="14">
    <source>
        <dbReference type="Proteomes" id="UP000652761"/>
    </source>
</evidence>
<keyword evidence="11" id="KW-0503">Monooxygenase</keyword>
<evidence type="ECO:0000256" key="6">
    <source>
        <dbReference type="ARBA" id="ARBA00022989"/>
    </source>
</evidence>
<dbReference type="InterPro" id="IPR036396">
    <property type="entry name" value="Cyt_P450_sf"/>
</dbReference>
<evidence type="ECO:0000313" key="13">
    <source>
        <dbReference type="EMBL" id="MQM15848.1"/>
    </source>
</evidence>
<comment type="subcellular location">
    <subcellularLocation>
        <location evidence="2">Membrane</location>
    </subcellularLocation>
</comment>
<name>A0A843X992_COLES</name>
<keyword evidence="3 10" id="KW-0349">Heme</keyword>
<dbReference type="Pfam" id="PF00067">
    <property type="entry name" value="p450"/>
    <property type="match status" value="1"/>
</dbReference>
<evidence type="ECO:0000256" key="8">
    <source>
        <dbReference type="ARBA" id="ARBA00023004"/>
    </source>
</evidence>
<keyword evidence="6 12" id="KW-1133">Transmembrane helix</keyword>
<comment type="caution">
    <text evidence="13">The sequence shown here is derived from an EMBL/GenBank/DDBJ whole genome shotgun (WGS) entry which is preliminary data.</text>
</comment>
<dbReference type="PANTHER" id="PTHR47947:SF26">
    <property type="entry name" value="CYTOCHROME P450"/>
    <property type="match status" value="1"/>
</dbReference>